<dbReference type="EMBL" id="LGGX01000005">
    <property type="protein sequence ID" value="KUK87408.1"/>
    <property type="molecule type" value="Genomic_DNA"/>
</dbReference>
<dbReference type="GO" id="GO:0010181">
    <property type="term" value="F:FMN binding"/>
    <property type="evidence" value="ECO:0007669"/>
    <property type="project" value="InterPro"/>
</dbReference>
<evidence type="ECO:0000256" key="2">
    <source>
        <dbReference type="ARBA" id="ARBA00022723"/>
    </source>
</evidence>
<dbReference type="Pfam" id="PF01613">
    <property type="entry name" value="Flavin_Reduct"/>
    <property type="match status" value="1"/>
</dbReference>
<dbReference type="SUPFAM" id="SSF57802">
    <property type="entry name" value="Rubredoxin-like"/>
    <property type="match status" value="1"/>
</dbReference>
<dbReference type="NCBIfam" id="NF045768">
    <property type="entry name" value="RubredRD"/>
    <property type="match status" value="1"/>
</dbReference>
<evidence type="ECO:0000313" key="6">
    <source>
        <dbReference type="EMBL" id="KUK87408.1"/>
    </source>
</evidence>
<dbReference type="InterPro" id="IPR018527">
    <property type="entry name" value="Rubredoxin_Fe_BS"/>
</dbReference>
<reference evidence="7" key="1">
    <citation type="journal article" date="2015" name="MBio">
        <title>Genome-Resolved Metagenomic Analysis Reveals Roles for Candidate Phyla and Other Microbial Community Members in Biogeochemical Transformations in Oil Reservoirs.</title>
        <authorList>
            <person name="Hu P."/>
            <person name="Tom L."/>
            <person name="Singh A."/>
            <person name="Thomas B.C."/>
            <person name="Baker B.J."/>
            <person name="Piceno Y.M."/>
            <person name="Andersen G.L."/>
            <person name="Banfield J.F."/>
        </authorList>
    </citation>
    <scope>NUCLEOTIDE SEQUENCE [LARGE SCALE GENOMIC DNA]</scope>
</reference>
<evidence type="ECO:0000256" key="4">
    <source>
        <dbReference type="ARBA" id="ARBA00023004"/>
    </source>
</evidence>
<sequence>MDTKALFKLSYGVYLVCSSDGEKVNGQIANTVFQITSEPITVAISINKNNYTHQFIDKGKNFSVSVLSEQTPLQFIGNFGFKSGREINKFENIKYEKGVTSAPIVKDFSVAVLEFKVVDKFDLSTHTLFIGELVDSFIVDDKQQPMTYAFYHDVKKGKTQKNAPTYVEEKVENVIKKEEKMEKYKCEVCGYVYDPQVGDPDNGIEPGTPFENLPDTWVCPVCGASKSDFIKES</sequence>
<dbReference type="InterPro" id="IPR050526">
    <property type="entry name" value="Rubredoxin_ET"/>
</dbReference>
<evidence type="ECO:0000256" key="3">
    <source>
        <dbReference type="ARBA" id="ARBA00022982"/>
    </source>
</evidence>
<dbReference type="FunFam" id="2.20.28.10:FF:000001">
    <property type="entry name" value="Rubredoxin"/>
    <property type="match status" value="1"/>
</dbReference>
<dbReference type="PANTHER" id="PTHR47627">
    <property type="entry name" value="RUBREDOXIN"/>
    <property type="match status" value="1"/>
</dbReference>
<gene>
    <name evidence="6" type="ORF">XE03_0806</name>
</gene>
<protein>
    <submittedName>
        <fullName evidence="6">Flavin reductase-like, FMN-binding</fullName>
    </submittedName>
</protein>
<dbReference type="GO" id="GO:0005506">
    <property type="term" value="F:iron ion binding"/>
    <property type="evidence" value="ECO:0007669"/>
    <property type="project" value="InterPro"/>
</dbReference>
<dbReference type="SUPFAM" id="SSF50475">
    <property type="entry name" value="FMN-binding split barrel"/>
    <property type="match status" value="1"/>
</dbReference>
<dbReference type="Proteomes" id="UP000053467">
    <property type="component" value="Unassembled WGS sequence"/>
</dbReference>
<dbReference type="PRINTS" id="PR00163">
    <property type="entry name" value="RUBREDOXIN"/>
</dbReference>
<keyword evidence="4" id="KW-0408">Iron</keyword>
<dbReference type="InterPro" id="IPR002563">
    <property type="entry name" value="Flavin_Rdtase-like_dom"/>
</dbReference>
<dbReference type="Gene3D" id="2.30.110.10">
    <property type="entry name" value="Electron Transport, Fmn-binding Protein, Chain A"/>
    <property type="match status" value="1"/>
</dbReference>
<dbReference type="InterPro" id="IPR024934">
    <property type="entry name" value="Rubredoxin-like_dom"/>
</dbReference>
<dbReference type="GO" id="GO:0043448">
    <property type="term" value="P:alkane catabolic process"/>
    <property type="evidence" value="ECO:0007669"/>
    <property type="project" value="TreeGrafter"/>
</dbReference>
<dbReference type="GO" id="GO:0016646">
    <property type="term" value="F:oxidoreductase activity, acting on the CH-NH group of donors, NAD or NADP as acceptor"/>
    <property type="evidence" value="ECO:0007669"/>
    <property type="project" value="UniProtKB-ARBA"/>
</dbReference>
<comment type="caution">
    <text evidence="6">The sequence shown here is derived from an EMBL/GenBank/DDBJ whole genome shotgun (WGS) entry which is preliminary data.</text>
</comment>
<evidence type="ECO:0000313" key="7">
    <source>
        <dbReference type="Proteomes" id="UP000053467"/>
    </source>
</evidence>
<dbReference type="PANTHER" id="PTHR47627:SF1">
    <property type="entry name" value="RUBREDOXIN-1-RELATED"/>
    <property type="match status" value="1"/>
</dbReference>
<evidence type="ECO:0000256" key="1">
    <source>
        <dbReference type="ARBA" id="ARBA00022448"/>
    </source>
</evidence>
<dbReference type="AlphaFoldDB" id="A0A101I288"/>
<dbReference type="SMART" id="SM00903">
    <property type="entry name" value="Flavin_Reduct"/>
    <property type="match status" value="1"/>
</dbReference>
<dbReference type="Gene3D" id="2.20.28.10">
    <property type="match status" value="1"/>
</dbReference>
<keyword evidence="1" id="KW-0813">Transport</keyword>
<proteinExistence type="predicted"/>
<keyword evidence="2" id="KW-0479">Metal-binding</keyword>
<dbReference type="InterPro" id="IPR024935">
    <property type="entry name" value="Rubredoxin_dom"/>
</dbReference>
<dbReference type="Pfam" id="PF00301">
    <property type="entry name" value="Rubredoxin"/>
    <property type="match status" value="1"/>
</dbReference>
<feature type="domain" description="Rubredoxin-like" evidence="5">
    <location>
        <begin position="181"/>
        <end position="232"/>
    </location>
</feature>
<dbReference type="InterPro" id="IPR012349">
    <property type="entry name" value="Split_barrel_FMN-bd"/>
</dbReference>
<name>A0A101I288_UNCT6</name>
<dbReference type="PATRIC" id="fig|1635277.3.peg.1898"/>
<evidence type="ECO:0000259" key="5">
    <source>
        <dbReference type="PROSITE" id="PS50903"/>
    </source>
</evidence>
<dbReference type="GO" id="GO:0009055">
    <property type="term" value="F:electron transfer activity"/>
    <property type="evidence" value="ECO:0007669"/>
    <property type="project" value="TreeGrafter"/>
</dbReference>
<dbReference type="PROSITE" id="PS50903">
    <property type="entry name" value="RUBREDOXIN_LIKE"/>
    <property type="match status" value="1"/>
</dbReference>
<dbReference type="PROSITE" id="PS00202">
    <property type="entry name" value="RUBREDOXIN"/>
    <property type="match status" value="1"/>
</dbReference>
<organism evidence="6 7">
    <name type="scientific">candidate division TA06 bacterium 34_109</name>
    <dbReference type="NCBI Taxonomy" id="1635277"/>
    <lineage>
        <taxon>Bacteria</taxon>
        <taxon>Bacteria division TA06</taxon>
    </lineage>
</organism>
<accession>A0A101I288</accession>
<dbReference type="CDD" id="cd00730">
    <property type="entry name" value="rubredoxin"/>
    <property type="match status" value="1"/>
</dbReference>
<keyword evidence="3" id="KW-0249">Electron transport</keyword>